<gene>
    <name evidence="3" type="ORF">M011DRAFT_408938</name>
</gene>
<dbReference type="AlphaFoldDB" id="A0A6A6V4U2"/>
<accession>A0A6A6V4U2</accession>
<evidence type="ECO:0000313" key="4">
    <source>
        <dbReference type="Proteomes" id="UP000799440"/>
    </source>
</evidence>
<keyword evidence="4" id="KW-1185">Reference proteome</keyword>
<proteinExistence type="predicted"/>
<evidence type="ECO:0000256" key="2">
    <source>
        <dbReference type="SAM" id="SignalP"/>
    </source>
</evidence>
<feature type="chain" id="PRO_5025543812" evidence="2">
    <location>
        <begin position="23"/>
        <end position="245"/>
    </location>
</feature>
<organism evidence="3 4">
    <name type="scientific">Sporormia fimetaria CBS 119925</name>
    <dbReference type="NCBI Taxonomy" id="1340428"/>
    <lineage>
        <taxon>Eukaryota</taxon>
        <taxon>Fungi</taxon>
        <taxon>Dikarya</taxon>
        <taxon>Ascomycota</taxon>
        <taxon>Pezizomycotina</taxon>
        <taxon>Dothideomycetes</taxon>
        <taxon>Pleosporomycetidae</taxon>
        <taxon>Pleosporales</taxon>
        <taxon>Sporormiaceae</taxon>
        <taxon>Sporormia</taxon>
    </lineage>
</organism>
<keyword evidence="2" id="KW-0732">Signal</keyword>
<reference evidence="3" key="1">
    <citation type="journal article" date="2020" name="Stud. Mycol.">
        <title>101 Dothideomycetes genomes: a test case for predicting lifestyles and emergence of pathogens.</title>
        <authorList>
            <person name="Haridas S."/>
            <person name="Albert R."/>
            <person name="Binder M."/>
            <person name="Bloem J."/>
            <person name="Labutti K."/>
            <person name="Salamov A."/>
            <person name="Andreopoulos B."/>
            <person name="Baker S."/>
            <person name="Barry K."/>
            <person name="Bills G."/>
            <person name="Bluhm B."/>
            <person name="Cannon C."/>
            <person name="Castanera R."/>
            <person name="Culley D."/>
            <person name="Daum C."/>
            <person name="Ezra D."/>
            <person name="Gonzalez J."/>
            <person name="Henrissat B."/>
            <person name="Kuo A."/>
            <person name="Liang C."/>
            <person name="Lipzen A."/>
            <person name="Lutzoni F."/>
            <person name="Magnuson J."/>
            <person name="Mondo S."/>
            <person name="Nolan M."/>
            <person name="Ohm R."/>
            <person name="Pangilinan J."/>
            <person name="Park H.-J."/>
            <person name="Ramirez L."/>
            <person name="Alfaro M."/>
            <person name="Sun H."/>
            <person name="Tritt A."/>
            <person name="Yoshinaga Y."/>
            <person name="Zwiers L.-H."/>
            <person name="Turgeon B."/>
            <person name="Goodwin S."/>
            <person name="Spatafora J."/>
            <person name="Crous P."/>
            <person name="Grigoriev I."/>
        </authorList>
    </citation>
    <scope>NUCLEOTIDE SEQUENCE</scope>
    <source>
        <strain evidence="3">CBS 119925</strain>
    </source>
</reference>
<protein>
    <submittedName>
        <fullName evidence="3">Uncharacterized protein</fullName>
    </submittedName>
</protein>
<name>A0A6A6V4U2_9PLEO</name>
<feature type="compositionally biased region" description="Basic and acidic residues" evidence="1">
    <location>
        <begin position="163"/>
        <end position="172"/>
    </location>
</feature>
<feature type="signal peptide" evidence="2">
    <location>
        <begin position="1"/>
        <end position="22"/>
    </location>
</feature>
<evidence type="ECO:0000313" key="3">
    <source>
        <dbReference type="EMBL" id="KAF2744217.1"/>
    </source>
</evidence>
<feature type="region of interest" description="Disordered" evidence="1">
    <location>
        <begin position="163"/>
        <end position="194"/>
    </location>
</feature>
<dbReference type="Proteomes" id="UP000799440">
    <property type="component" value="Unassembled WGS sequence"/>
</dbReference>
<sequence length="245" mass="26807">MSCPPTVLYPLTLVSLLHFVLATQVSTGSTTLIICSSREAFFHHVAQSVKPSNDSRHAGERFQLHFAPTLRNLLAAQHVHLAFCDSVPALRAYLSAYRGVVSAPSVQQRIGGHTLMLINPLSLHAESTSFSAQGLSRTFAGAVETALRLDAKLLMVETTEGHNRPVDVRGDDPDAVTRPGDNGGAALETSHESLGPWDQEVPMLNDSVRRFVSRSGQWPWAGRTVQASRVAGRWFRFCRLAEEEP</sequence>
<evidence type="ECO:0000256" key="1">
    <source>
        <dbReference type="SAM" id="MobiDB-lite"/>
    </source>
</evidence>
<dbReference type="EMBL" id="MU006590">
    <property type="protein sequence ID" value="KAF2744217.1"/>
    <property type="molecule type" value="Genomic_DNA"/>
</dbReference>
<dbReference type="OrthoDB" id="5391496at2759"/>